<reference evidence="2 3" key="1">
    <citation type="submission" date="2018-03" db="EMBL/GenBank/DDBJ databases">
        <title>Blue discolouration in mozzarella cheese caused by Pseudomonas fluorescens.</title>
        <authorList>
            <person name="Chiesa F."/>
            <person name="Dalmasso A."/>
            <person name="Lomonaco S."/>
        </authorList>
    </citation>
    <scope>NUCLEOTIDE SEQUENCE [LARGE SCALE GENOMIC DNA]</scope>
    <source>
        <strain evidence="2 3">11293</strain>
    </source>
</reference>
<keyword evidence="1" id="KW-0472">Membrane</keyword>
<proteinExistence type="predicted"/>
<dbReference type="EMBL" id="PVUH01000022">
    <property type="protein sequence ID" value="PRW86037.1"/>
    <property type="molecule type" value="Genomic_DNA"/>
</dbReference>
<protein>
    <recommendedName>
        <fullName evidence="4">Transmembrane protein</fullName>
    </recommendedName>
</protein>
<name>A0A2T0HSR6_PSEFL</name>
<feature type="transmembrane region" description="Helical" evidence="1">
    <location>
        <begin position="12"/>
        <end position="33"/>
    </location>
</feature>
<dbReference type="AlphaFoldDB" id="A0A2T0HSR6"/>
<keyword evidence="1" id="KW-1133">Transmembrane helix</keyword>
<evidence type="ECO:0000256" key="1">
    <source>
        <dbReference type="SAM" id="Phobius"/>
    </source>
</evidence>
<organism evidence="2 3">
    <name type="scientific">Pseudomonas fluorescens</name>
    <dbReference type="NCBI Taxonomy" id="294"/>
    <lineage>
        <taxon>Bacteria</taxon>
        <taxon>Pseudomonadati</taxon>
        <taxon>Pseudomonadota</taxon>
        <taxon>Gammaproteobacteria</taxon>
        <taxon>Pseudomonadales</taxon>
        <taxon>Pseudomonadaceae</taxon>
        <taxon>Pseudomonas</taxon>
    </lineage>
</organism>
<comment type="caution">
    <text evidence="2">The sequence shown here is derived from an EMBL/GenBank/DDBJ whole genome shotgun (WGS) entry which is preliminary data.</text>
</comment>
<feature type="transmembrane region" description="Helical" evidence="1">
    <location>
        <begin position="138"/>
        <end position="158"/>
    </location>
</feature>
<evidence type="ECO:0000313" key="3">
    <source>
        <dbReference type="Proteomes" id="UP000239731"/>
    </source>
</evidence>
<feature type="transmembrane region" description="Helical" evidence="1">
    <location>
        <begin position="39"/>
        <end position="59"/>
    </location>
</feature>
<feature type="transmembrane region" description="Helical" evidence="1">
    <location>
        <begin position="105"/>
        <end position="126"/>
    </location>
</feature>
<accession>A0A2T0HSR6</accession>
<sequence>MYDQMFNDINRHIMVVWQSVGVLVGAFAVFALVEKNVVPLDFAVCIVLLLALWLMAHLFDAAYWYNRNLVIIANIERQFLRKEDLKEIHYYFGSHRPKNKMIYHLRIQMTLGIALVLMVLSYHFYVHVVPGFDLPLKNISLVRCLPYLLTFGAAIYLLRLKKDCKKKYEEFLRESPGKTVDTTGTSFGIGHGH</sequence>
<evidence type="ECO:0008006" key="4">
    <source>
        <dbReference type="Google" id="ProtNLM"/>
    </source>
</evidence>
<evidence type="ECO:0000313" key="2">
    <source>
        <dbReference type="EMBL" id="PRW86037.1"/>
    </source>
</evidence>
<dbReference type="Proteomes" id="UP000239731">
    <property type="component" value="Unassembled WGS sequence"/>
</dbReference>
<gene>
    <name evidence="2" type="ORF">C7A10_25890</name>
</gene>
<keyword evidence="1" id="KW-0812">Transmembrane</keyword>